<feature type="binding site" evidence="4">
    <location>
        <begin position="87"/>
        <end position="88"/>
    </location>
    <ligand>
        <name>substrate</name>
    </ligand>
</feature>
<evidence type="ECO:0000256" key="3">
    <source>
        <dbReference type="PIRSR" id="PIRSR001220-1"/>
    </source>
</evidence>
<dbReference type="Proteomes" id="UP000024001">
    <property type="component" value="Unassembled WGS sequence"/>
</dbReference>
<dbReference type="OrthoDB" id="9788068at2"/>
<dbReference type="eggNOG" id="COG0252">
    <property type="taxonomic scope" value="Bacteria"/>
</dbReference>
<evidence type="ECO:0000256" key="4">
    <source>
        <dbReference type="PIRSR" id="PIRSR001220-2"/>
    </source>
</evidence>
<dbReference type="SFLD" id="SFLDS00057">
    <property type="entry name" value="Glutaminase/Asparaginase"/>
    <property type="match status" value="1"/>
</dbReference>
<accession>A0A031FLL4</accession>
<dbReference type="Gene3D" id="3.40.50.1170">
    <property type="entry name" value="L-asparaginase, N-terminal domain"/>
    <property type="match status" value="1"/>
</dbReference>
<dbReference type="PATRIC" id="fig|273677.3.peg.2590"/>
<dbReference type="PROSITE" id="PS00144">
    <property type="entry name" value="ASN_GLN_ASE_1"/>
    <property type="match status" value="1"/>
</dbReference>
<feature type="active site" description="O-isoaspartyl threonine intermediate" evidence="3">
    <location>
        <position position="14"/>
    </location>
</feature>
<dbReference type="GO" id="GO:0004067">
    <property type="term" value="F:asparaginase activity"/>
    <property type="evidence" value="ECO:0007669"/>
    <property type="project" value="UniProtKB-UniRule"/>
</dbReference>
<comment type="caution">
    <text evidence="8">The sequence shown here is derived from an EMBL/GenBank/DDBJ whole genome shotgun (WGS) entry which is preliminary data.</text>
</comment>
<evidence type="ECO:0000256" key="5">
    <source>
        <dbReference type="PROSITE-ProRule" id="PRU10099"/>
    </source>
</evidence>
<name>A0A031FLL4_9MICO</name>
<evidence type="ECO:0000313" key="8">
    <source>
        <dbReference type="EMBL" id="EZP25167.1"/>
    </source>
</evidence>
<dbReference type="PIRSF" id="PIRSF500176">
    <property type="entry name" value="L_ASNase"/>
    <property type="match status" value="1"/>
</dbReference>
<comment type="similarity">
    <text evidence="1">Belongs to the asparaginase 1 family.</text>
</comment>
<feature type="domain" description="Asparaginase/glutaminase C-terminal" evidence="7">
    <location>
        <begin position="188"/>
        <end position="301"/>
    </location>
</feature>
<dbReference type="PROSITE" id="PS51732">
    <property type="entry name" value="ASN_GLN_ASE_3"/>
    <property type="match status" value="1"/>
</dbReference>
<organism evidence="8 9">
    <name type="scientific">Microbacterium oleivorans</name>
    <dbReference type="NCBI Taxonomy" id="273677"/>
    <lineage>
        <taxon>Bacteria</taxon>
        <taxon>Bacillati</taxon>
        <taxon>Actinomycetota</taxon>
        <taxon>Actinomycetes</taxon>
        <taxon>Micrococcales</taxon>
        <taxon>Microbacteriaceae</taxon>
        <taxon>Microbacterium</taxon>
    </lineage>
</organism>
<dbReference type="Gene3D" id="3.40.50.40">
    <property type="match status" value="1"/>
</dbReference>
<keyword evidence="9" id="KW-1185">Reference proteome</keyword>
<dbReference type="InterPro" id="IPR006034">
    <property type="entry name" value="Asparaginase/glutaminase-like"/>
</dbReference>
<dbReference type="EMBL" id="JFYO01000011">
    <property type="protein sequence ID" value="EZP25167.1"/>
    <property type="molecule type" value="Genomic_DNA"/>
</dbReference>
<evidence type="ECO:0000259" key="7">
    <source>
        <dbReference type="Pfam" id="PF17763"/>
    </source>
</evidence>
<dbReference type="SMART" id="SM00870">
    <property type="entry name" value="Asparaginase"/>
    <property type="match status" value="1"/>
</dbReference>
<dbReference type="PIRSF" id="PIRSF001220">
    <property type="entry name" value="L-ASNase_gatD"/>
    <property type="match status" value="1"/>
</dbReference>
<dbReference type="EC" id="3.5.1.1" evidence="2"/>
<dbReference type="GO" id="GO:0006520">
    <property type="term" value="P:amino acid metabolic process"/>
    <property type="evidence" value="ECO:0007669"/>
    <property type="project" value="InterPro"/>
</dbReference>
<sequence length="320" mass="32308">MTRRHLVVIATGGTIASRRSPDGSSAPVLGGSALLHGLAPDDDVRVVDALAADSATFTLADMQHIVDAVAEAVADDAVHSVLVLHGTDSLEETSLLAALQVGLPRIPVVFTGAQFTADDPASDGPDNIRVALAATRAAVPGVWVAFGGRVLSTWGLSKVTTDRADAFGHARRDAATVPHLPGDVSRLRVDVVALPPGADDVHLRASLAAGADGLVLEALGSGNTTPTVVAAVRDAVTAGIPVVVSSRVPRGLLVPSYGGGGGGADLAAAGAMHSPTLRPGQARILLAALLAAGADRDAIAAAVEGRTPDRMSAPRRSLLW</sequence>
<dbReference type="InterPro" id="IPR020827">
    <property type="entry name" value="Asparaginase/glutaminase_AS1"/>
</dbReference>
<dbReference type="AlphaFoldDB" id="A0A031FLL4"/>
<dbReference type="InterPro" id="IPR027473">
    <property type="entry name" value="L-asparaginase_C"/>
</dbReference>
<dbReference type="InterPro" id="IPR040919">
    <property type="entry name" value="Asparaginase_C"/>
</dbReference>
<evidence type="ECO:0000259" key="6">
    <source>
        <dbReference type="Pfam" id="PF00710"/>
    </source>
</evidence>
<dbReference type="InterPro" id="IPR037152">
    <property type="entry name" value="L-asparaginase_N_sf"/>
</dbReference>
<dbReference type="SUPFAM" id="SSF53774">
    <property type="entry name" value="Glutaminase/Asparaginase"/>
    <property type="match status" value="1"/>
</dbReference>
<protein>
    <recommendedName>
        <fullName evidence="2">asparaginase</fullName>
        <ecNumber evidence="2">3.5.1.1</ecNumber>
    </recommendedName>
</protein>
<dbReference type="Pfam" id="PF17763">
    <property type="entry name" value="Asparaginase_C"/>
    <property type="match status" value="1"/>
</dbReference>
<feature type="active site" evidence="5">
    <location>
        <position position="14"/>
    </location>
</feature>
<evidence type="ECO:0000256" key="1">
    <source>
        <dbReference type="ARBA" id="ARBA00010518"/>
    </source>
</evidence>
<dbReference type="Pfam" id="PF00710">
    <property type="entry name" value="Asparaginase"/>
    <property type="match status" value="1"/>
</dbReference>
<gene>
    <name evidence="8" type="ORF">BW34_02618</name>
</gene>
<dbReference type="InterPro" id="IPR027474">
    <property type="entry name" value="L-asparaginase_N"/>
</dbReference>
<feature type="binding site" evidence="4">
    <location>
        <position position="54"/>
    </location>
    <ligand>
        <name>substrate</name>
    </ligand>
</feature>
<evidence type="ECO:0000256" key="2">
    <source>
        <dbReference type="ARBA" id="ARBA00012920"/>
    </source>
</evidence>
<dbReference type="RefSeq" id="WP_036313369.1">
    <property type="nucleotide sequence ID" value="NZ_JFYO01000011.1"/>
</dbReference>
<dbReference type="PANTHER" id="PTHR11707">
    <property type="entry name" value="L-ASPARAGINASE"/>
    <property type="match status" value="1"/>
</dbReference>
<reference evidence="8 9" key="1">
    <citation type="submission" date="2014-03" db="EMBL/GenBank/DDBJ databases">
        <title>Draft Genome Sequences of 13 Willow Endophytes.</title>
        <authorList>
            <person name="Gan H.Y."/>
            <person name="Gan H.M."/>
            <person name="Savka M.A."/>
            <person name="Hudson A.O."/>
        </authorList>
    </citation>
    <scope>NUCLEOTIDE SEQUENCE [LARGE SCALE GENOMIC DNA]</scope>
    <source>
        <strain evidence="8 9">RIT293</strain>
    </source>
</reference>
<dbReference type="PRINTS" id="PR00139">
    <property type="entry name" value="ASNGLNASE"/>
</dbReference>
<dbReference type="PANTHER" id="PTHR11707:SF28">
    <property type="entry name" value="60 KDA LYSOPHOSPHOLIPASE"/>
    <property type="match status" value="1"/>
</dbReference>
<evidence type="ECO:0000313" key="9">
    <source>
        <dbReference type="Proteomes" id="UP000024001"/>
    </source>
</evidence>
<proteinExistence type="inferred from homology"/>
<dbReference type="InterPro" id="IPR036152">
    <property type="entry name" value="Asp/glu_Ase-like_sf"/>
</dbReference>
<feature type="domain" description="L-asparaginase N-terminal" evidence="6">
    <location>
        <begin position="6"/>
        <end position="170"/>
    </location>
</feature>